<evidence type="ECO:0000313" key="3">
    <source>
        <dbReference type="Proteomes" id="UP000676409"/>
    </source>
</evidence>
<dbReference type="InterPro" id="IPR010281">
    <property type="entry name" value="DUF885"/>
</dbReference>
<name>A0A975FZE2_9CAUL</name>
<keyword evidence="1" id="KW-0732">Signal</keyword>
<organism evidence="2 3">
    <name type="scientific">Phenylobacterium montanum</name>
    <dbReference type="NCBI Taxonomy" id="2823693"/>
    <lineage>
        <taxon>Bacteria</taxon>
        <taxon>Pseudomonadati</taxon>
        <taxon>Pseudomonadota</taxon>
        <taxon>Alphaproteobacteria</taxon>
        <taxon>Caulobacterales</taxon>
        <taxon>Caulobacteraceae</taxon>
        <taxon>Phenylobacterium</taxon>
    </lineage>
</organism>
<dbReference type="KEGG" id="caul:KCG34_19005"/>
<gene>
    <name evidence="2" type="ORF">KCG34_19005</name>
</gene>
<dbReference type="PANTHER" id="PTHR33361">
    <property type="entry name" value="GLR0591 PROTEIN"/>
    <property type="match status" value="1"/>
</dbReference>
<dbReference type="EMBL" id="CP073078">
    <property type="protein sequence ID" value="QUD87131.1"/>
    <property type="molecule type" value="Genomic_DNA"/>
</dbReference>
<evidence type="ECO:0000256" key="1">
    <source>
        <dbReference type="SAM" id="SignalP"/>
    </source>
</evidence>
<accession>A0A975FZE2</accession>
<dbReference type="Pfam" id="PF05960">
    <property type="entry name" value="DUF885"/>
    <property type="match status" value="1"/>
</dbReference>
<feature type="chain" id="PRO_5037953220" evidence="1">
    <location>
        <begin position="24"/>
        <end position="586"/>
    </location>
</feature>
<sequence length="586" mass="65536">MRRVWLSFVAAAALSLAEGSAMAAHPTADAQFKAIYSREWAWRKAQLLVDDDDTGGPIEAHLPDVSAKAQGLRLAYWTKTLGELDRIKPAELSKGAQVDYAVYRAQIVSLLNAQKFREWEKPLNSDSYFWGDLAGESRETFKTEADYKNFLTQLNEVPRYFADETDNMRAGLARGFTPPKVTLQGRDATIAAVAEAKDPKDTTFYKPFVDMPAAIPAAEQAALRAEAIKTIAEKVIPAHQALLKFMREDYLPHAQESLAAEAMPDGKAYYQSKILEFATVDLTPDQIHQIGLSEVARIHTEMLQAMKDSGFSGDFPAFLTFLRTDKRFYAQTPDELLKDAAFIAKEFDGKAGTWFGHLPRSRFAITPVAPEIAPYYTAGRGGPGVYLVNTYDLPSRPLYALRALTLHESAPGHAFQIPLAAENKAQPEFRRRSYISAYGEGWALYCEQLGDEMGMYPTPYDRFGMLSYQMWRAARLVVDTGVHHMGWSRQQAQGYLRDNTALSEREITTEVDRYISWPGQALSYYLGELQIEKARAKAEKALGPKFNIRAFHDAVLELGSVPLPVIDARIDRFIAEGGKGPYPDEE</sequence>
<protein>
    <submittedName>
        <fullName evidence="2">DUF885 family protein</fullName>
    </submittedName>
</protein>
<dbReference type="PANTHER" id="PTHR33361:SF2">
    <property type="entry name" value="DUF885 DOMAIN-CONTAINING PROTEIN"/>
    <property type="match status" value="1"/>
</dbReference>
<evidence type="ECO:0000313" key="2">
    <source>
        <dbReference type="EMBL" id="QUD87131.1"/>
    </source>
</evidence>
<proteinExistence type="predicted"/>
<keyword evidence="3" id="KW-1185">Reference proteome</keyword>
<dbReference type="AlphaFoldDB" id="A0A975FZE2"/>
<dbReference type="Proteomes" id="UP000676409">
    <property type="component" value="Chromosome"/>
</dbReference>
<reference evidence="2" key="1">
    <citation type="submission" date="2021-04" db="EMBL/GenBank/DDBJ databases">
        <title>The complete genome sequence of Caulobacter sp. S6.</title>
        <authorList>
            <person name="Tang Y."/>
            <person name="Ouyang W."/>
            <person name="Liu Q."/>
            <person name="Huang B."/>
            <person name="Guo Z."/>
            <person name="Lei P."/>
        </authorList>
    </citation>
    <scope>NUCLEOTIDE SEQUENCE</scope>
    <source>
        <strain evidence="2">S6</strain>
    </source>
</reference>
<feature type="signal peptide" evidence="1">
    <location>
        <begin position="1"/>
        <end position="23"/>
    </location>
</feature>